<accession>A0A147BB96</accession>
<name>A0A147BB96_IXORI</name>
<dbReference type="AlphaFoldDB" id="A0A147BB96"/>
<feature type="non-terminal residue" evidence="1">
    <location>
        <position position="1"/>
    </location>
</feature>
<proteinExistence type="predicted"/>
<protein>
    <submittedName>
        <fullName evidence="1">Uncharacterized protein</fullName>
    </submittedName>
</protein>
<evidence type="ECO:0000313" key="1">
    <source>
        <dbReference type="EMBL" id="JAR88033.1"/>
    </source>
</evidence>
<reference evidence="1" key="1">
    <citation type="journal article" date="2018" name="PLoS Negl. Trop. Dis.">
        <title>Sialome diversity of ticks revealed by RNAseq of single tick salivary glands.</title>
        <authorList>
            <person name="Perner J."/>
            <person name="Kropackova S."/>
            <person name="Kopacek P."/>
            <person name="Ribeiro J.M."/>
        </authorList>
    </citation>
    <scope>NUCLEOTIDE SEQUENCE</scope>
    <source>
        <strain evidence="1">Siblings of single egg batch collected in Ceske Budejovice</strain>
        <tissue evidence="1">Salivary glands</tissue>
    </source>
</reference>
<dbReference type="EMBL" id="GEGO01007371">
    <property type="protein sequence ID" value="JAR88033.1"/>
    <property type="molecule type" value="Transcribed_RNA"/>
</dbReference>
<sequence length="100" mass="11737">VRFRASRIFNFFSFGFYWSLFVIDSRFSEILSLEFCCAHNFLKLNIKINIIQTQMCPKFIRTPPCQMIFLQLNWASAPLPVVIQRCLVHMDTSVPTKNCP</sequence>
<organism evidence="1">
    <name type="scientific">Ixodes ricinus</name>
    <name type="common">Common tick</name>
    <name type="synonym">Acarus ricinus</name>
    <dbReference type="NCBI Taxonomy" id="34613"/>
    <lineage>
        <taxon>Eukaryota</taxon>
        <taxon>Metazoa</taxon>
        <taxon>Ecdysozoa</taxon>
        <taxon>Arthropoda</taxon>
        <taxon>Chelicerata</taxon>
        <taxon>Arachnida</taxon>
        <taxon>Acari</taxon>
        <taxon>Parasitiformes</taxon>
        <taxon>Ixodida</taxon>
        <taxon>Ixodoidea</taxon>
        <taxon>Ixodidae</taxon>
        <taxon>Ixodinae</taxon>
        <taxon>Ixodes</taxon>
    </lineage>
</organism>